<evidence type="ECO:0000256" key="2">
    <source>
        <dbReference type="ARBA" id="ARBA00022475"/>
    </source>
</evidence>
<evidence type="ECO:0000313" key="8">
    <source>
        <dbReference type="Proteomes" id="UP000198862"/>
    </source>
</evidence>
<keyword evidence="3 6" id="KW-0812">Transmembrane</keyword>
<feature type="transmembrane region" description="Helical" evidence="6">
    <location>
        <begin position="6"/>
        <end position="28"/>
    </location>
</feature>
<evidence type="ECO:0000256" key="3">
    <source>
        <dbReference type="ARBA" id="ARBA00022692"/>
    </source>
</evidence>
<evidence type="ECO:0000256" key="5">
    <source>
        <dbReference type="ARBA" id="ARBA00023136"/>
    </source>
</evidence>
<evidence type="ECO:0000256" key="4">
    <source>
        <dbReference type="ARBA" id="ARBA00022989"/>
    </source>
</evidence>
<dbReference type="PANTHER" id="PTHR30086:SF20">
    <property type="entry name" value="ARGININE EXPORTER PROTEIN ARGO-RELATED"/>
    <property type="match status" value="1"/>
</dbReference>
<keyword evidence="5 6" id="KW-0472">Membrane</keyword>
<dbReference type="STRING" id="1123010.SAMN02745724_05260"/>
<name>A0A1I1UJK2_9GAMM</name>
<comment type="subcellular location">
    <subcellularLocation>
        <location evidence="1">Cell membrane</location>
        <topology evidence="1">Multi-pass membrane protein</topology>
    </subcellularLocation>
</comment>
<dbReference type="Proteomes" id="UP000198862">
    <property type="component" value="Unassembled WGS sequence"/>
</dbReference>
<gene>
    <name evidence="7" type="ORF">SAMN02745724_05260</name>
</gene>
<feature type="transmembrane region" description="Helical" evidence="6">
    <location>
        <begin position="146"/>
        <end position="170"/>
    </location>
</feature>
<proteinExistence type="predicted"/>
<dbReference type="GO" id="GO:0005886">
    <property type="term" value="C:plasma membrane"/>
    <property type="evidence" value="ECO:0007669"/>
    <property type="project" value="UniProtKB-SubCell"/>
</dbReference>
<keyword evidence="4 6" id="KW-1133">Transmembrane helix</keyword>
<dbReference type="PIRSF" id="PIRSF006324">
    <property type="entry name" value="LeuE"/>
    <property type="match status" value="1"/>
</dbReference>
<feature type="transmembrane region" description="Helical" evidence="6">
    <location>
        <begin position="186"/>
        <end position="204"/>
    </location>
</feature>
<feature type="transmembrane region" description="Helical" evidence="6">
    <location>
        <begin position="71"/>
        <end position="92"/>
    </location>
</feature>
<dbReference type="EMBL" id="FOLO01000090">
    <property type="protein sequence ID" value="SFD70981.1"/>
    <property type="molecule type" value="Genomic_DNA"/>
</dbReference>
<dbReference type="RefSeq" id="WP_091991719.1">
    <property type="nucleotide sequence ID" value="NZ_FOLO01000090.1"/>
</dbReference>
<dbReference type="Pfam" id="PF01810">
    <property type="entry name" value="LysE"/>
    <property type="match status" value="1"/>
</dbReference>
<keyword evidence="8" id="KW-1185">Reference proteome</keyword>
<dbReference type="OrthoDB" id="9804822at2"/>
<organism evidence="7 8">
    <name type="scientific">Pseudoalteromonas denitrificans DSM 6059</name>
    <dbReference type="NCBI Taxonomy" id="1123010"/>
    <lineage>
        <taxon>Bacteria</taxon>
        <taxon>Pseudomonadati</taxon>
        <taxon>Pseudomonadota</taxon>
        <taxon>Gammaproteobacteria</taxon>
        <taxon>Alteromonadales</taxon>
        <taxon>Pseudoalteromonadaceae</taxon>
        <taxon>Pseudoalteromonas</taxon>
    </lineage>
</organism>
<evidence type="ECO:0000313" key="7">
    <source>
        <dbReference type="EMBL" id="SFD70981.1"/>
    </source>
</evidence>
<feature type="transmembrane region" description="Helical" evidence="6">
    <location>
        <begin position="113"/>
        <end position="134"/>
    </location>
</feature>
<reference evidence="7 8" key="1">
    <citation type="submission" date="2016-10" db="EMBL/GenBank/DDBJ databases">
        <authorList>
            <person name="de Groot N.N."/>
        </authorList>
    </citation>
    <scope>NUCLEOTIDE SEQUENCE [LARGE SCALE GENOMIC DNA]</scope>
    <source>
        <strain evidence="7 8">DSM 6059</strain>
    </source>
</reference>
<feature type="transmembrane region" description="Helical" evidence="6">
    <location>
        <begin position="40"/>
        <end position="65"/>
    </location>
</feature>
<dbReference type="GO" id="GO:0015171">
    <property type="term" value="F:amino acid transmembrane transporter activity"/>
    <property type="evidence" value="ECO:0007669"/>
    <property type="project" value="TreeGrafter"/>
</dbReference>
<dbReference type="InterPro" id="IPR001123">
    <property type="entry name" value="LeuE-type"/>
</dbReference>
<dbReference type="AlphaFoldDB" id="A0A1I1UJK2"/>
<evidence type="ECO:0000256" key="1">
    <source>
        <dbReference type="ARBA" id="ARBA00004651"/>
    </source>
</evidence>
<dbReference type="PANTHER" id="PTHR30086">
    <property type="entry name" value="ARGININE EXPORTER PROTEIN ARGO"/>
    <property type="match status" value="1"/>
</dbReference>
<protein>
    <submittedName>
        <fullName evidence="7">Threonine/homoserine/homoserine lactone efflux protein</fullName>
    </submittedName>
</protein>
<keyword evidence="2" id="KW-1003">Cell membrane</keyword>
<sequence>MSFEIWLAFIVASSVLTLIPGPCVLLVVTQALTKGMSSAFLCILGDVVGGVVLMILSLLGVGAILATSATLFTLFKWLGIIYMAYLGVCQIIEAKKNKAQKEHQNTQSLAVNSFNAGFLASLLNPKAIIFYMAFLPQFMNPQGDTLLQFSILIMTSSIVVGSILTGYALIASRTRKAFQSERSRKYFDYSGASFLIGSSVFMASTTK</sequence>
<accession>A0A1I1UJK2</accession>
<evidence type="ECO:0000256" key="6">
    <source>
        <dbReference type="SAM" id="Phobius"/>
    </source>
</evidence>